<reference evidence="1" key="1">
    <citation type="submission" date="2022-11" db="EMBL/GenBank/DDBJ databases">
        <authorList>
            <person name="Petersen C."/>
        </authorList>
    </citation>
    <scope>NUCLEOTIDE SEQUENCE</scope>
    <source>
        <strain evidence="1">IBT 29864</strain>
    </source>
</reference>
<reference evidence="1" key="2">
    <citation type="journal article" date="2023" name="IMA Fungus">
        <title>Comparative genomic study of the Penicillium genus elucidates a diverse pangenome and 15 lateral gene transfer events.</title>
        <authorList>
            <person name="Petersen C."/>
            <person name="Sorensen T."/>
            <person name="Nielsen M.R."/>
            <person name="Sondergaard T.E."/>
            <person name="Sorensen J.L."/>
            <person name="Fitzpatrick D.A."/>
            <person name="Frisvad J.C."/>
            <person name="Nielsen K.L."/>
        </authorList>
    </citation>
    <scope>NUCLEOTIDE SEQUENCE</scope>
    <source>
        <strain evidence="1">IBT 29864</strain>
    </source>
</reference>
<protein>
    <submittedName>
        <fullName evidence="1">Uncharacterized protein</fullName>
    </submittedName>
</protein>
<dbReference type="AlphaFoldDB" id="A0A9X0B6C9"/>
<dbReference type="GeneID" id="81432956"/>
<comment type="caution">
    <text evidence="1">The sequence shown here is derived from an EMBL/GenBank/DDBJ whole genome shotgun (WGS) entry which is preliminary data.</text>
</comment>
<proteinExistence type="predicted"/>
<gene>
    <name evidence="1" type="ORF">N7496_000848</name>
</gene>
<keyword evidence="2" id="KW-1185">Reference proteome</keyword>
<dbReference type="EMBL" id="JAPZBS010000001">
    <property type="protein sequence ID" value="KAJ5389780.1"/>
    <property type="molecule type" value="Genomic_DNA"/>
</dbReference>
<dbReference type="RefSeq" id="XP_056560508.1">
    <property type="nucleotide sequence ID" value="XM_056693779.1"/>
</dbReference>
<dbReference type="Proteomes" id="UP001147782">
    <property type="component" value="Unassembled WGS sequence"/>
</dbReference>
<organism evidence="1 2">
    <name type="scientific">Penicillium cataractarum</name>
    <dbReference type="NCBI Taxonomy" id="2100454"/>
    <lineage>
        <taxon>Eukaryota</taxon>
        <taxon>Fungi</taxon>
        <taxon>Dikarya</taxon>
        <taxon>Ascomycota</taxon>
        <taxon>Pezizomycotina</taxon>
        <taxon>Eurotiomycetes</taxon>
        <taxon>Eurotiomycetidae</taxon>
        <taxon>Eurotiales</taxon>
        <taxon>Aspergillaceae</taxon>
        <taxon>Penicillium</taxon>
    </lineage>
</organism>
<evidence type="ECO:0000313" key="1">
    <source>
        <dbReference type="EMBL" id="KAJ5389780.1"/>
    </source>
</evidence>
<evidence type="ECO:0000313" key="2">
    <source>
        <dbReference type="Proteomes" id="UP001147782"/>
    </source>
</evidence>
<dbReference type="OrthoDB" id="4362322at2759"/>
<sequence>MKLEAWVFKYPIPRTYRNILASLFESITTNSDYYELSDMLLSGLTASEIALIVHFLGITEQFLYANKYLNPLRDLDPSMAAFESFIEEGCRILILGDDILDLMKRIQLPGTYWSGRIAEVEANDGIILPPKIWILSIPPDRRQHERVASFERAEELFDPLIQLQKGDDRRRATEAGEAAMRSMGVADLTLQTYQFQRDTQWSKYMCTMGKFSLEVGWDDSYRDIQSNCALPYMDINEDPHTISFSENDTTMEYKWDTHCGGRSIVLWKKKYSLLRNMLYTGGAIGENGRDILDEVDLAFKFPFEGRPN</sequence>
<accession>A0A9X0B6C9</accession>
<name>A0A9X0B6C9_9EURO</name>